<dbReference type="InterPro" id="IPR013083">
    <property type="entry name" value="Znf_RING/FYVE/PHD"/>
</dbReference>
<evidence type="ECO:0000256" key="5">
    <source>
        <dbReference type="ARBA" id="ARBA00022771"/>
    </source>
</evidence>
<dbReference type="Pfam" id="PF06803">
    <property type="entry name" value="DUF1232"/>
    <property type="match status" value="1"/>
</dbReference>
<sequence>MSEENEDTMIEGIGNEVVWGLTLTFAVLVPLLYFIFKRWRCRQAQTIHPESEQVVADTREQIFRRRTVENLANEASGAMRVRSNDSEIQCPVCLGDASYAIETNCGHVFCGQCMITYWRHGTWLGAVRCPVCRQQVTILLQCFTEREQNSQEEDDIQERNTILADIHNYNRRFSGEPRPIIDYIRDLPTLLRHLWNEFFSVGGLMYMFRIRIILCFVAACMYLISPLDIIPEAIFGILGLFDDMFVFLLLAIYVSIIYRRFVTNRAHDAANT</sequence>
<keyword evidence="6" id="KW-0862">Zinc</keyword>
<evidence type="ECO:0000313" key="14">
    <source>
        <dbReference type="EnsemblMetazoa" id="SMAR015192-PA"/>
    </source>
</evidence>
<accession>T1JMW2</accession>
<reference evidence="14" key="2">
    <citation type="submission" date="2015-02" db="UniProtKB">
        <authorList>
            <consortium name="EnsemblMetazoa"/>
        </authorList>
    </citation>
    <scope>IDENTIFICATION</scope>
</reference>
<dbReference type="PhylomeDB" id="T1JMW2"/>
<evidence type="ECO:0000256" key="3">
    <source>
        <dbReference type="ARBA" id="ARBA00022692"/>
    </source>
</evidence>
<dbReference type="Gene3D" id="3.30.40.10">
    <property type="entry name" value="Zinc/RING finger domain, C3HC4 (zinc finger)"/>
    <property type="match status" value="1"/>
</dbReference>
<feature type="domain" description="RING-type" evidence="13">
    <location>
        <begin position="90"/>
        <end position="133"/>
    </location>
</feature>
<dbReference type="InterPro" id="IPR001841">
    <property type="entry name" value="Znf_RING"/>
</dbReference>
<dbReference type="CDD" id="cd16553">
    <property type="entry name" value="RING-HC_RNF170"/>
    <property type="match status" value="1"/>
</dbReference>
<dbReference type="eggNOG" id="KOG2164">
    <property type="taxonomic scope" value="Eukaryota"/>
</dbReference>
<evidence type="ECO:0000256" key="7">
    <source>
        <dbReference type="ARBA" id="ARBA00022989"/>
    </source>
</evidence>
<keyword evidence="5 11" id="KW-0863">Zinc-finger</keyword>
<dbReference type="EnsemblMetazoa" id="SMAR015192-RA">
    <property type="protein sequence ID" value="SMAR015192-PA"/>
    <property type="gene ID" value="SMAR015192"/>
</dbReference>
<evidence type="ECO:0000256" key="4">
    <source>
        <dbReference type="ARBA" id="ARBA00022723"/>
    </source>
</evidence>
<dbReference type="PANTHER" id="PTHR22894:SF5">
    <property type="entry name" value="RING-TYPE DOMAIN-CONTAINING PROTEIN"/>
    <property type="match status" value="1"/>
</dbReference>
<evidence type="ECO:0000256" key="6">
    <source>
        <dbReference type="ARBA" id="ARBA00022833"/>
    </source>
</evidence>
<dbReference type="EMBL" id="JH432147">
    <property type="status" value="NOT_ANNOTATED_CDS"/>
    <property type="molecule type" value="Genomic_DNA"/>
</dbReference>
<dbReference type="Pfam" id="PF00097">
    <property type="entry name" value="zf-C3HC4"/>
    <property type="match status" value="1"/>
</dbReference>
<proteinExistence type="predicted"/>
<evidence type="ECO:0000256" key="11">
    <source>
        <dbReference type="PROSITE-ProRule" id="PRU00175"/>
    </source>
</evidence>
<dbReference type="AlphaFoldDB" id="T1JMW2"/>
<feature type="transmembrane region" description="Helical" evidence="12">
    <location>
        <begin position="17"/>
        <end position="36"/>
    </location>
</feature>
<keyword evidence="3 12" id="KW-0812">Transmembrane</keyword>
<dbReference type="GO" id="GO:0061630">
    <property type="term" value="F:ubiquitin protein ligase activity"/>
    <property type="evidence" value="ECO:0007669"/>
    <property type="project" value="InterPro"/>
</dbReference>
<dbReference type="InterPro" id="IPR010652">
    <property type="entry name" value="DUF1232"/>
</dbReference>
<evidence type="ECO:0000256" key="9">
    <source>
        <dbReference type="ARBA" id="ARBA00030110"/>
    </source>
</evidence>
<evidence type="ECO:0000313" key="15">
    <source>
        <dbReference type="Proteomes" id="UP000014500"/>
    </source>
</evidence>
<keyword evidence="8 12" id="KW-0472">Membrane</keyword>
<evidence type="ECO:0000256" key="8">
    <source>
        <dbReference type="ARBA" id="ARBA00023136"/>
    </source>
</evidence>
<evidence type="ECO:0000256" key="1">
    <source>
        <dbReference type="ARBA" id="ARBA00004127"/>
    </source>
</evidence>
<dbReference type="PROSITE" id="PS00518">
    <property type="entry name" value="ZF_RING_1"/>
    <property type="match status" value="1"/>
</dbReference>
<feature type="transmembrane region" description="Helical" evidence="12">
    <location>
        <begin position="233"/>
        <end position="258"/>
    </location>
</feature>
<dbReference type="SMART" id="SM00184">
    <property type="entry name" value="RING"/>
    <property type="match status" value="1"/>
</dbReference>
<dbReference type="HOGENOM" id="CLU_072335_0_0_1"/>
<feature type="transmembrane region" description="Helical" evidence="12">
    <location>
        <begin position="208"/>
        <end position="227"/>
    </location>
</feature>
<dbReference type="Proteomes" id="UP000014500">
    <property type="component" value="Unassembled WGS sequence"/>
</dbReference>
<dbReference type="GO" id="GO:0012505">
    <property type="term" value="C:endomembrane system"/>
    <property type="evidence" value="ECO:0007669"/>
    <property type="project" value="UniProtKB-SubCell"/>
</dbReference>
<evidence type="ECO:0000256" key="12">
    <source>
        <dbReference type="SAM" id="Phobius"/>
    </source>
</evidence>
<dbReference type="OMA" id="CRQEEQN"/>
<name>T1JMW2_STRMM</name>
<organism evidence="14 15">
    <name type="scientific">Strigamia maritima</name>
    <name type="common">European centipede</name>
    <name type="synonym">Geophilus maritimus</name>
    <dbReference type="NCBI Taxonomy" id="126957"/>
    <lineage>
        <taxon>Eukaryota</taxon>
        <taxon>Metazoa</taxon>
        <taxon>Ecdysozoa</taxon>
        <taxon>Arthropoda</taxon>
        <taxon>Myriapoda</taxon>
        <taxon>Chilopoda</taxon>
        <taxon>Pleurostigmophora</taxon>
        <taxon>Geophilomorpha</taxon>
        <taxon>Linotaeniidae</taxon>
        <taxon>Strigamia</taxon>
    </lineage>
</organism>
<dbReference type="InterPro" id="IPR017907">
    <property type="entry name" value="Znf_RING_CS"/>
</dbReference>
<keyword evidence="4" id="KW-0479">Metal-binding</keyword>
<keyword evidence="15" id="KW-1185">Reference proteome</keyword>
<dbReference type="SUPFAM" id="SSF57850">
    <property type="entry name" value="RING/U-box"/>
    <property type="match status" value="1"/>
</dbReference>
<dbReference type="STRING" id="126957.T1JMW2"/>
<reference evidence="15" key="1">
    <citation type="submission" date="2011-05" db="EMBL/GenBank/DDBJ databases">
        <authorList>
            <person name="Richards S.R."/>
            <person name="Qu J."/>
            <person name="Jiang H."/>
            <person name="Jhangiani S.N."/>
            <person name="Agravi P."/>
            <person name="Goodspeed R."/>
            <person name="Gross S."/>
            <person name="Mandapat C."/>
            <person name="Jackson L."/>
            <person name="Mathew T."/>
            <person name="Pu L."/>
            <person name="Thornton R."/>
            <person name="Saada N."/>
            <person name="Wilczek-Boney K.B."/>
            <person name="Lee S."/>
            <person name="Kovar C."/>
            <person name="Wu Y."/>
            <person name="Scherer S.E."/>
            <person name="Worley K.C."/>
            <person name="Muzny D.M."/>
            <person name="Gibbs R."/>
        </authorList>
    </citation>
    <scope>NUCLEOTIDE SEQUENCE</scope>
    <source>
        <strain evidence="15">Brora</strain>
    </source>
</reference>
<keyword evidence="7 12" id="KW-1133">Transmembrane helix</keyword>
<dbReference type="InterPro" id="IPR018957">
    <property type="entry name" value="Znf_C3HC4_RING-type"/>
</dbReference>
<evidence type="ECO:0000259" key="13">
    <source>
        <dbReference type="PROSITE" id="PS50089"/>
    </source>
</evidence>
<evidence type="ECO:0000256" key="2">
    <source>
        <dbReference type="ARBA" id="ARBA00014068"/>
    </source>
</evidence>
<dbReference type="PROSITE" id="PS50089">
    <property type="entry name" value="ZF_RING_2"/>
    <property type="match status" value="1"/>
</dbReference>
<dbReference type="InterPro" id="IPR038896">
    <property type="entry name" value="RNF170"/>
</dbReference>
<protein>
    <recommendedName>
        <fullName evidence="2">E3 ubiquitin-protein ligase RNF170</fullName>
    </recommendedName>
    <alternativeName>
        <fullName evidence="10">RING finger protein 170</fullName>
    </alternativeName>
    <alternativeName>
        <fullName evidence="9">RING-type E3 ubiquitin transferase RNF170</fullName>
    </alternativeName>
</protein>
<dbReference type="PANTHER" id="PTHR22894">
    <property type="entry name" value="RING-TYPE DOMAIN-CONTAINING PROTEIN"/>
    <property type="match status" value="1"/>
</dbReference>
<evidence type="ECO:0000256" key="10">
    <source>
        <dbReference type="ARBA" id="ARBA00031107"/>
    </source>
</evidence>
<comment type="subcellular location">
    <subcellularLocation>
        <location evidence="1">Endomembrane system</location>
        <topology evidence="1">Multi-pass membrane protein</topology>
    </subcellularLocation>
</comment>
<dbReference type="GO" id="GO:0008270">
    <property type="term" value="F:zinc ion binding"/>
    <property type="evidence" value="ECO:0007669"/>
    <property type="project" value="UniProtKB-KW"/>
</dbReference>